<gene>
    <name evidence="1" type="ORF">STRCI_006289</name>
</gene>
<accession>A0ABY7KMF3</accession>
<sequence length="125" mass="13519">MSLTVEIFLLREDGDIDVQPTPEGVLDLAGPESWRTKVWGSRAIRSLGARFFPALVVGDLVAPGEIPAFLAECALVKENLDHLATLTCSPDRTVTQHADHIGSRLSIIEETAVRAQDMGGGVLIW</sequence>
<proteinExistence type="predicted"/>
<evidence type="ECO:0000313" key="2">
    <source>
        <dbReference type="Proteomes" id="UP001164439"/>
    </source>
</evidence>
<evidence type="ECO:0000313" key="1">
    <source>
        <dbReference type="EMBL" id="WAZ24835.1"/>
    </source>
</evidence>
<dbReference type="RefSeq" id="WP_269662322.1">
    <property type="nucleotide sequence ID" value="NZ_CP114413.1"/>
</dbReference>
<dbReference type="EMBL" id="CP114413">
    <property type="protein sequence ID" value="WAZ24835.1"/>
    <property type="molecule type" value="Genomic_DNA"/>
</dbReference>
<keyword evidence="2" id="KW-1185">Reference proteome</keyword>
<name>A0ABY7KMF3_9ACTN</name>
<protein>
    <submittedName>
        <fullName evidence="1">Uncharacterized protein</fullName>
    </submittedName>
</protein>
<organism evidence="1 2">
    <name type="scientific">Streptomyces cinnabarinus</name>
    <dbReference type="NCBI Taxonomy" id="67287"/>
    <lineage>
        <taxon>Bacteria</taxon>
        <taxon>Bacillati</taxon>
        <taxon>Actinomycetota</taxon>
        <taxon>Actinomycetes</taxon>
        <taxon>Kitasatosporales</taxon>
        <taxon>Streptomycetaceae</taxon>
        <taxon>Streptomyces</taxon>
    </lineage>
</organism>
<dbReference type="Proteomes" id="UP001164439">
    <property type="component" value="Chromosome"/>
</dbReference>
<reference evidence="1" key="1">
    <citation type="submission" date="2022-12" db="EMBL/GenBank/DDBJ databases">
        <authorList>
            <person name="Ruckert C."/>
            <person name="Busche T."/>
            <person name="Kalinowski J."/>
            <person name="Wittmann C."/>
        </authorList>
    </citation>
    <scope>NUCLEOTIDE SEQUENCE</scope>
    <source>
        <strain evidence="1">DSM 40467</strain>
    </source>
</reference>